<keyword evidence="2" id="KW-1185">Reference proteome</keyword>
<gene>
    <name evidence="1" type="ORF">ACFSYJ_40465</name>
</gene>
<sequence length="156" mass="16964">MCWQCEHPGKGRVDYLRYLRTVIERCGWIVQGVEGAGKGPPWAYTVGLSERKLPELVVTGLPPHPAGLLLNGMAAHASHAEPPGHGERFVLRDGPEIEVVELTEPSAHLVMAVGLYGPGIRARQLVYPDDEGCWPWDADFRGGRGGQPVLGVRCGH</sequence>
<dbReference type="Pfam" id="PF14081">
    <property type="entry name" value="DUF4262"/>
    <property type="match status" value="1"/>
</dbReference>
<evidence type="ECO:0000313" key="1">
    <source>
        <dbReference type="EMBL" id="MFD2464949.1"/>
    </source>
</evidence>
<dbReference type="RefSeq" id="WP_345399396.1">
    <property type="nucleotide sequence ID" value="NZ_BAABHG010000010.1"/>
</dbReference>
<organism evidence="1 2">
    <name type="scientific">Amycolatopsis samaneae</name>
    <dbReference type="NCBI Taxonomy" id="664691"/>
    <lineage>
        <taxon>Bacteria</taxon>
        <taxon>Bacillati</taxon>
        <taxon>Actinomycetota</taxon>
        <taxon>Actinomycetes</taxon>
        <taxon>Pseudonocardiales</taxon>
        <taxon>Pseudonocardiaceae</taxon>
        <taxon>Amycolatopsis</taxon>
    </lineage>
</organism>
<dbReference type="Proteomes" id="UP001597419">
    <property type="component" value="Unassembled WGS sequence"/>
</dbReference>
<dbReference type="InterPro" id="IPR025358">
    <property type="entry name" value="DUF4262"/>
</dbReference>
<name>A0ABW5GVW1_9PSEU</name>
<reference evidence="2" key="1">
    <citation type="journal article" date="2019" name="Int. J. Syst. Evol. Microbiol.">
        <title>The Global Catalogue of Microorganisms (GCM) 10K type strain sequencing project: providing services to taxonomists for standard genome sequencing and annotation.</title>
        <authorList>
            <consortium name="The Broad Institute Genomics Platform"/>
            <consortium name="The Broad Institute Genome Sequencing Center for Infectious Disease"/>
            <person name="Wu L."/>
            <person name="Ma J."/>
        </authorList>
    </citation>
    <scope>NUCLEOTIDE SEQUENCE [LARGE SCALE GENOMIC DNA]</scope>
    <source>
        <strain evidence="2">CGMCC 4.7643</strain>
    </source>
</reference>
<comment type="caution">
    <text evidence="1">The sequence shown here is derived from an EMBL/GenBank/DDBJ whole genome shotgun (WGS) entry which is preliminary data.</text>
</comment>
<proteinExistence type="predicted"/>
<protein>
    <submittedName>
        <fullName evidence="1">DUF4262 domain-containing protein</fullName>
    </submittedName>
</protein>
<accession>A0ABW5GVW1</accession>
<evidence type="ECO:0000313" key="2">
    <source>
        <dbReference type="Proteomes" id="UP001597419"/>
    </source>
</evidence>
<dbReference type="EMBL" id="JBHUKU010000028">
    <property type="protein sequence ID" value="MFD2464949.1"/>
    <property type="molecule type" value="Genomic_DNA"/>
</dbReference>